<comment type="caution">
    <text evidence="2">The sequence shown here is derived from an EMBL/GenBank/DDBJ whole genome shotgun (WGS) entry which is preliminary data.</text>
</comment>
<sequence>MIKQNAEYKPLQFLTFRFVYRIFEKLKAFAPPVSPTFTEDGEDPGRAMRLGKGLLRSLALVFGCIAFISLEPLVTVANAFFLYIMASYTDGSC</sequence>
<organism evidence="2 3">
    <name type="scientific">Trapa natans</name>
    <name type="common">Water chestnut</name>
    <dbReference type="NCBI Taxonomy" id="22666"/>
    <lineage>
        <taxon>Eukaryota</taxon>
        <taxon>Viridiplantae</taxon>
        <taxon>Streptophyta</taxon>
        <taxon>Embryophyta</taxon>
        <taxon>Tracheophyta</taxon>
        <taxon>Spermatophyta</taxon>
        <taxon>Magnoliopsida</taxon>
        <taxon>eudicotyledons</taxon>
        <taxon>Gunneridae</taxon>
        <taxon>Pentapetalae</taxon>
        <taxon>rosids</taxon>
        <taxon>malvids</taxon>
        <taxon>Myrtales</taxon>
        <taxon>Lythraceae</taxon>
        <taxon>Trapa</taxon>
    </lineage>
</organism>
<feature type="transmembrane region" description="Helical" evidence="1">
    <location>
        <begin position="58"/>
        <end position="86"/>
    </location>
</feature>
<protein>
    <submittedName>
        <fullName evidence="2">Uncharacterized protein</fullName>
    </submittedName>
</protein>
<dbReference type="AlphaFoldDB" id="A0AAN7LRQ4"/>
<accession>A0AAN7LRQ4</accession>
<keyword evidence="1" id="KW-0812">Transmembrane</keyword>
<gene>
    <name evidence="2" type="ORF">SAY86_002095</name>
</gene>
<dbReference type="EMBL" id="JAXQNO010000013">
    <property type="protein sequence ID" value="KAK4785406.1"/>
    <property type="molecule type" value="Genomic_DNA"/>
</dbReference>
<name>A0AAN7LRQ4_TRANT</name>
<keyword evidence="1" id="KW-1133">Transmembrane helix</keyword>
<reference evidence="2 3" key="1">
    <citation type="journal article" date="2023" name="Hortic Res">
        <title>Pangenome of water caltrop reveals structural variations and asymmetric subgenome divergence after allopolyploidization.</title>
        <authorList>
            <person name="Zhang X."/>
            <person name="Chen Y."/>
            <person name="Wang L."/>
            <person name="Yuan Y."/>
            <person name="Fang M."/>
            <person name="Shi L."/>
            <person name="Lu R."/>
            <person name="Comes H.P."/>
            <person name="Ma Y."/>
            <person name="Chen Y."/>
            <person name="Huang G."/>
            <person name="Zhou Y."/>
            <person name="Zheng Z."/>
            <person name="Qiu Y."/>
        </authorList>
    </citation>
    <scope>NUCLEOTIDE SEQUENCE [LARGE SCALE GENOMIC DNA]</scope>
    <source>
        <strain evidence="2">F231</strain>
    </source>
</reference>
<evidence type="ECO:0000313" key="3">
    <source>
        <dbReference type="Proteomes" id="UP001346149"/>
    </source>
</evidence>
<keyword evidence="1" id="KW-0472">Membrane</keyword>
<evidence type="ECO:0000313" key="2">
    <source>
        <dbReference type="EMBL" id="KAK4785406.1"/>
    </source>
</evidence>
<keyword evidence="3" id="KW-1185">Reference proteome</keyword>
<evidence type="ECO:0000256" key="1">
    <source>
        <dbReference type="SAM" id="Phobius"/>
    </source>
</evidence>
<dbReference type="Proteomes" id="UP001346149">
    <property type="component" value="Unassembled WGS sequence"/>
</dbReference>
<proteinExistence type="predicted"/>